<evidence type="ECO:0000313" key="2">
    <source>
        <dbReference type="EMBL" id="MFD1148476.1"/>
    </source>
</evidence>
<reference evidence="3" key="1">
    <citation type="journal article" date="2019" name="Int. J. Syst. Evol. Microbiol.">
        <title>The Global Catalogue of Microorganisms (GCM) 10K type strain sequencing project: providing services to taxonomists for standard genome sequencing and annotation.</title>
        <authorList>
            <consortium name="The Broad Institute Genomics Platform"/>
            <consortium name="The Broad Institute Genome Sequencing Center for Infectious Disease"/>
            <person name="Wu L."/>
            <person name="Ma J."/>
        </authorList>
    </citation>
    <scope>NUCLEOTIDE SEQUENCE [LARGE SCALE GENOMIC DNA]</scope>
    <source>
        <strain evidence="3">CCUG 60214</strain>
    </source>
</reference>
<proteinExistence type="predicted"/>
<feature type="region of interest" description="Disordered" evidence="1">
    <location>
        <begin position="1"/>
        <end position="31"/>
    </location>
</feature>
<protein>
    <submittedName>
        <fullName evidence="2">Uncharacterized protein</fullName>
    </submittedName>
</protein>
<evidence type="ECO:0000313" key="3">
    <source>
        <dbReference type="Proteomes" id="UP001597168"/>
    </source>
</evidence>
<name>A0ABW3QV30_9PSEU</name>
<comment type="caution">
    <text evidence="2">The sequence shown here is derived from an EMBL/GenBank/DDBJ whole genome shotgun (WGS) entry which is preliminary data.</text>
</comment>
<organism evidence="2 3">
    <name type="scientific">Saccharothrix hoggarensis</name>
    <dbReference type="NCBI Taxonomy" id="913853"/>
    <lineage>
        <taxon>Bacteria</taxon>
        <taxon>Bacillati</taxon>
        <taxon>Actinomycetota</taxon>
        <taxon>Actinomycetes</taxon>
        <taxon>Pseudonocardiales</taxon>
        <taxon>Pseudonocardiaceae</taxon>
        <taxon>Saccharothrix</taxon>
    </lineage>
</organism>
<sequence>MIVTRVVSGTTLSGERARSVQAGAGTTKGREQPITLTGHYRMTWRGFSTLDHAVGGRMRLLAVKIVPDA</sequence>
<evidence type="ECO:0000256" key="1">
    <source>
        <dbReference type="SAM" id="MobiDB-lite"/>
    </source>
</evidence>
<keyword evidence="3" id="KW-1185">Reference proteome</keyword>
<dbReference type="Proteomes" id="UP001597168">
    <property type="component" value="Unassembled WGS sequence"/>
</dbReference>
<dbReference type="EMBL" id="JBHTLK010000066">
    <property type="protein sequence ID" value="MFD1148476.1"/>
    <property type="molecule type" value="Genomic_DNA"/>
</dbReference>
<dbReference type="RefSeq" id="WP_380723902.1">
    <property type="nucleotide sequence ID" value="NZ_JBHTLK010000066.1"/>
</dbReference>
<accession>A0ABW3QV30</accession>
<gene>
    <name evidence="2" type="ORF">ACFQ3T_15195</name>
</gene>